<evidence type="ECO:0000313" key="2">
    <source>
        <dbReference type="Proteomes" id="UP000321126"/>
    </source>
</evidence>
<dbReference type="EMBL" id="VOUQ01000070">
    <property type="protein sequence ID" value="TXE22048.1"/>
    <property type="molecule type" value="Genomic_DNA"/>
</dbReference>
<reference evidence="1 2" key="1">
    <citation type="submission" date="2019-07" db="EMBL/GenBank/DDBJ databases">
        <title>Serratia strains were isolated from fresh produce.</title>
        <authorList>
            <person name="Cho G.-S."/>
            <person name="Stein M."/>
            <person name="Lee W."/>
            <person name="Suh S.H."/>
            <person name="Franz C.M.A.P."/>
        </authorList>
    </citation>
    <scope>NUCLEOTIDE SEQUENCE [LARGE SCALE GENOMIC DNA]</scope>
    <source>
        <strain evidence="1 2">S16</strain>
    </source>
</reference>
<dbReference type="AlphaFoldDB" id="A0A5C7BL50"/>
<organism evidence="1 2">
    <name type="scientific">Serratia marcescens</name>
    <dbReference type="NCBI Taxonomy" id="615"/>
    <lineage>
        <taxon>Bacteria</taxon>
        <taxon>Pseudomonadati</taxon>
        <taxon>Pseudomonadota</taxon>
        <taxon>Gammaproteobacteria</taxon>
        <taxon>Enterobacterales</taxon>
        <taxon>Yersiniaceae</taxon>
        <taxon>Serratia</taxon>
    </lineage>
</organism>
<evidence type="ECO:0008006" key="3">
    <source>
        <dbReference type="Google" id="ProtNLM"/>
    </source>
</evidence>
<sequence>MRELNSTEVQQVNGATIGLGLAIIGKVVNSWGNAWNNAWGGCTPKPPVCKPEPPVCKPKPPKCD</sequence>
<comment type="caution">
    <text evidence="1">The sequence shown here is derived from an EMBL/GenBank/DDBJ whole genome shotgun (WGS) entry which is preliminary data.</text>
</comment>
<name>A0A5C7BL50_SERMA</name>
<accession>A0A5C7BL50</accession>
<dbReference type="RefSeq" id="WP_126186674.1">
    <property type="nucleotide sequence ID" value="NZ_AP019009.1"/>
</dbReference>
<dbReference type="Proteomes" id="UP000321126">
    <property type="component" value="Unassembled WGS sequence"/>
</dbReference>
<evidence type="ECO:0000313" key="1">
    <source>
        <dbReference type="EMBL" id="TXE22048.1"/>
    </source>
</evidence>
<protein>
    <recommendedName>
        <fullName evidence="3">Bacteriocin</fullName>
    </recommendedName>
</protein>
<proteinExistence type="predicted"/>
<gene>
    <name evidence="1" type="ORF">FOT62_25665</name>
</gene>